<dbReference type="AlphaFoldDB" id="A0A841SYT7"/>
<dbReference type="Proteomes" id="UP000535838">
    <property type="component" value="Unassembled WGS sequence"/>
</dbReference>
<gene>
    <name evidence="2" type="ORF">H7B67_24860</name>
</gene>
<reference evidence="2 3" key="1">
    <citation type="submission" date="2020-08" db="EMBL/GenBank/DDBJ databases">
        <title>Cohnella phylogeny.</title>
        <authorList>
            <person name="Dunlap C."/>
        </authorList>
    </citation>
    <scope>NUCLEOTIDE SEQUENCE [LARGE SCALE GENOMIC DNA]</scope>
    <source>
        <strain evidence="2 3">DSM 25241</strain>
    </source>
</reference>
<protein>
    <recommendedName>
        <fullName evidence="1">YqzN/YkzM domain-containing protein</fullName>
    </recommendedName>
</protein>
<sequence length="71" mass="7634">MAGKKKAAGARADIEKILYEANELIRQSRELFAVSSDAAAGALSGLGDGRKSLSLEEAQDLIHQFMNRKVS</sequence>
<feature type="domain" description="YqzN/YkzM" evidence="1">
    <location>
        <begin position="18"/>
        <end position="69"/>
    </location>
</feature>
<organism evidence="2 3">
    <name type="scientific">Cohnella thailandensis</name>
    <dbReference type="NCBI Taxonomy" id="557557"/>
    <lineage>
        <taxon>Bacteria</taxon>
        <taxon>Bacillati</taxon>
        <taxon>Bacillota</taxon>
        <taxon>Bacilli</taxon>
        <taxon>Bacillales</taxon>
        <taxon>Paenibacillaceae</taxon>
        <taxon>Cohnella</taxon>
    </lineage>
</organism>
<proteinExistence type="predicted"/>
<evidence type="ECO:0000313" key="2">
    <source>
        <dbReference type="EMBL" id="MBB6637373.1"/>
    </source>
</evidence>
<dbReference type="EMBL" id="JACJVQ010000021">
    <property type="protein sequence ID" value="MBB6637373.1"/>
    <property type="molecule type" value="Genomic_DNA"/>
</dbReference>
<evidence type="ECO:0000313" key="3">
    <source>
        <dbReference type="Proteomes" id="UP000535838"/>
    </source>
</evidence>
<accession>A0A841SYT7</accession>
<keyword evidence="3" id="KW-1185">Reference proteome</keyword>
<comment type="caution">
    <text evidence="2">The sequence shown here is derived from an EMBL/GenBank/DDBJ whole genome shotgun (WGS) entry which is preliminary data.</text>
</comment>
<dbReference type="RefSeq" id="WP_185122577.1">
    <property type="nucleotide sequence ID" value="NZ_JACJVQ010000021.1"/>
</dbReference>
<evidence type="ECO:0000259" key="1">
    <source>
        <dbReference type="Pfam" id="PF26160"/>
    </source>
</evidence>
<dbReference type="InterPro" id="IPR058869">
    <property type="entry name" value="YqzN_YkzM"/>
</dbReference>
<name>A0A841SYT7_9BACL</name>
<dbReference type="Pfam" id="PF26160">
    <property type="entry name" value="YqzN_YkzM"/>
    <property type="match status" value="1"/>
</dbReference>